<evidence type="ECO:0000256" key="1">
    <source>
        <dbReference type="ARBA" id="ARBA00009437"/>
    </source>
</evidence>
<sequence length="318" mass="36924">MDIKQLHYFVTVADQLSYSRAAQKLHISQPSLSNAIKNLEHEVGSPLFERSTRKIELTDAGSVLYEKSIRLLSQMNILKKEMEEVKLTGRGELVIGMIESVRQWVPQVIREYHSRFPSMHIKLFEVLSRKAVVDSLRKYHTHLVITNQCIHEGDIESLPLYKERLVLVLHREHALAQKDSITFKELEKEPFIISMEGFQTREDILRAFAFEQSSPNIKFEIERFETALTLVRENLGVAIIPENYLVEPKDESIVRKTLDSPALERTVYLMVMKNRYLAPAVQCFLEEIQRNFAPRHKATDVIYRMGKGEKEKLESSNL</sequence>
<dbReference type="PRINTS" id="PR00039">
    <property type="entry name" value="HTHLYSR"/>
</dbReference>
<dbReference type="SUPFAM" id="SSF46785">
    <property type="entry name" value="Winged helix' DNA-binding domain"/>
    <property type="match status" value="1"/>
</dbReference>
<dbReference type="AlphaFoldDB" id="A0AAJ2N497"/>
<dbReference type="Pfam" id="PF03466">
    <property type="entry name" value="LysR_substrate"/>
    <property type="match status" value="1"/>
</dbReference>
<evidence type="ECO:0000259" key="5">
    <source>
        <dbReference type="PROSITE" id="PS50931"/>
    </source>
</evidence>
<keyword evidence="2" id="KW-0805">Transcription regulation</keyword>
<evidence type="ECO:0000313" key="7">
    <source>
        <dbReference type="Proteomes" id="UP001250538"/>
    </source>
</evidence>
<dbReference type="GO" id="GO:0003700">
    <property type="term" value="F:DNA-binding transcription factor activity"/>
    <property type="evidence" value="ECO:0007669"/>
    <property type="project" value="InterPro"/>
</dbReference>
<dbReference type="PROSITE" id="PS50931">
    <property type="entry name" value="HTH_LYSR"/>
    <property type="match status" value="1"/>
</dbReference>
<dbReference type="Gene3D" id="1.10.10.10">
    <property type="entry name" value="Winged helix-like DNA-binding domain superfamily/Winged helix DNA-binding domain"/>
    <property type="match status" value="1"/>
</dbReference>
<organism evidence="6 7">
    <name type="scientific">Paenibacillus suaedae</name>
    <dbReference type="NCBI Taxonomy" id="3077233"/>
    <lineage>
        <taxon>Bacteria</taxon>
        <taxon>Bacillati</taxon>
        <taxon>Bacillota</taxon>
        <taxon>Bacilli</taxon>
        <taxon>Bacillales</taxon>
        <taxon>Paenibacillaceae</taxon>
        <taxon>Paenibacillus</taxon>
    </lineage>
</organism>
<dbReference type="RefSeq" id="WP_072728541.1">
    <property type="nucleotide sequence ID" value="NZ_JAVYAA010000002.1"/>
</dbReference>
<gene>
    <name evidence="6" type="ORF">RQP50_09155</name>
</gene>
<dbReference type="PANTHER" id="PTHR30419:SF8">
    <property type="entry name" value="NITROGEN ASSIMILATION TRANSCRIPTIONAL ACTIVATOR-RELATED"/>
    <property type="match status" value="1"/>
</dbReference>
<evidence type="ECO:0000256" key="4">
    <source>
        <dbReference type="ARBA" id="ARBA00023163"/>
    </source>
</evidence>
<dbReference type="InterPro" id="IPR000847">
    <property type="entry name" value="LysR_HTH_N"/>
</dbReference>
<dbReference type="GO" id="GO:0005829">
    <property type="term" value="C:cytosol"/>
    <property type="evidence" value="ECO:0007669"/>
    <property type="project" value="TreeGrafter"/>
</dbReference>
<proteinExistence type="inferred from homology"/>
<evidence type="ECO:0000256" key="2">
    <source>
        <dbReference type="ARBA" id="ARBA00023015"/>
    </source>
</evidence>
<reference evidence="7" key="1">
    <citation type="submission" date="2023-09" db="EMBL/GenBank/DDBJ databases">
        <title>Paenibacillus sp. chi10 Genome sequencing and assembly.</title>
        <authorList>
            <person name="Kim I."/>
        </authorList>
    </citation>
    <scope>NUCLEOTIDE SEQUENCE [LARGE SCALE GENOMIC DNA]</scope>
    <source>
        <strain evidence="7">chi10</strain>
    </source>
</reference>
<dbReference type="PANTHER" id="PTHR30419">
    <property type="entry name" value="HTH-TYPE TRANSCRIPTIONAL REGULATOR YBHD"/>
    <property type="match status" value="1"/>
</dbReference>
<dbReference type="FunFam" id="1.10.10.10:FF:000001">
    <property type="entry name" value="LysR family transcriptional regulator"/>
    <property type="match status" value="1"/>
</dbReference>
<dbReference type="Gene3D" id="3.40.190.290">
    <property type="match status" value="1"/>
</dbReference>
<feature type="domain" description="HTH lysR-type" evidence="5">
    <location>
        <begin position="1"/>
        <end position="58"/>
    </location>
</feature>
<comment type="similarity">
    <text evidence="1">Belongs to the LysR transcriptional regulatory family.</text>
</comment>
<evidence type="ECO:0000256" key="3">
    <source>
        <dbReference type="ARBA" id="ARBA00023125"/>
    </source>
</evidence>
<dbReference type="InterPro" id="IPR050950">
    <property type="entry name" value="HTH-type_LysR_regulators"/>
</dbReference>
<dbReference type="SUPFAM" id="SSF53850">
    <property type="entry name" value="Periplasmic binding protein-like II"/>
    <property type="match status" value="1"/>
</dbReference>
<dbReference type="InterPro" id="IPR005119">
    <property type="entry name" value="LysR_subst-bd"/>
</dbReference>
<accession>A0AAJ2N497</accession>
<dbReference type="CDD" id="cd05466">
    <property type="entry name" value="PBP2_LTTR_substrate"/>
    <property type="match status" value="1"/>
</dbReference>
<dbReference type="Pfam" id="PF00126">
    <property type="entry name" value="HTH_1"/>
    <property type="match status" value="1"/>
</dbReference>
<dbReference type="Proteomes" id="UP001250538">
    <property type="component" value="Unassembled WGS sequence"/>
</dbReference>
<dbReference type="GO" id="GO:0003677">
    <property type="term" value="F:DNA binding"/>
    <property type="evidence" value="ECO:0007669"/>
    <property type="project" value="UniProtKB-KW"/>
</dbReference>
<dbReference type="InterPro" id="IPR036390">
    <property type="entry name" value="WH_DNA-bd_sf"/>
</dbReference>
<keyword evidence="3" id="KW-0238">DNA-binding</keyword>
<dbReference type="EMBL" id="JAVYAA010000002">
    <property type="protein sequence ID" value="MDT8976410.1"/>
    <property type="molecule type" value="Genomic_DNA"/>
</dbReference>
<evidence type="ECO:0000313" key="6">
    <source>
        <dbReference type="EMBL" id="MDT8976410.1"/>
    </source>
</evidence>
<dbReference type="InterPro" id="IPR036388">
    <property type="entry name" value="WH-like_DNA-bd_sf"/>
</dbReference>
<keyword evidence="7" id="KW-1185">Reference proteome</keyword>
<name>A0AAJ2N497_9BACL</name>
<keyword evidence="4" id="KW-0804">Transcription</keyword>
<comment type="caution">
    <text evidence="6">The sequence shown here is derived from an EMBL/GenBank/DDBJ whole genome shotgun (WGS) entry which is preliminary data.</text>
</comment>
<protein>
    <submittedName>
        <fullName evidence="6">LysR family transcriptional regulator</fullName>
    </submittedName>
</protein>